<comment type="similarity">
    <text evidence="8 10">Belongs to the E3 ubiquitin-protein ligase UBR1-like family.</text>
</comment>
<evidence type="ECO:0000313" key="13">
    <source>
        <dbReference type="EMBL" id="KKA30126.1"/>
    </source>
</evidence>
<accession>A0A0F4ZJ59</accession>
<keyword evidence="14" id="KW-1185">Reference proteome</keyword>
<dbReference type="InterPro" id="IPR055194">
    <property type="entry name" value="UBR1-like_WH"/>
</dbReference>
<evidence type="ECO:0000313" key="14">
    <source>
        <dbReference type="Proteomes" id="UP000033483"/>
    </source>
</evidence>
<evidence type="ECO:0000259" key="12">
    <source>
        <dbReference type="PROSITE" id="PS51157"/>
    </source>
</evidence>
<dbReference type="InterPro" id="IPR039164">
    <property type="entry name" value="UBR1-like"/>
</dbReference>
<dbReference type="GO" id="GO:0000151">
    <property type="term" value="C:ubiquitin ligase complex"/>
    <property type="evidence" value="ECO:0007669"/>
    <property type="project" value="TreeGrafter"/>
</dbReference>
<dbReference type="InterPro" id="IPR042065">
    <property type="entry name" value="E3_ELL-like"/>
</dbReference>
<dbReference type="Gene3D" id="1.10.10.2670">
    <property type="entry name" value="E3 ubiquitin-protein ligase"/>
    <property type="match status" value="1"/>
</dbReference>
<evidence type="ECO:0000256" key="10">
    <source>
        <dbReference type="RuleBase" id="RU366018"/>
    </source>
</evidence>
<dbReference type="GO" id="GO:0008270">
    <property type="term" value="F:zinc ion binding"/>
    <property type="evidence" value="ECO:0007669"/>
    <property type="project" value="UniProtKB-UniRule"/>
</dbReference>
<comment type="catalytic activity">
    <reaction evidence="1 10">
        <text>S-ubiquitinyl-[E2 ubiquitin-conjugating enzyme]-L-cysteine + [acceptor protein]-L-lysine = [E2 ubiquitin-conjugating enzyme]-L-cysteine + N(6)-ubiquitinyl-[acceptor protein]-L-lysine.</text>
        <dbReference type="EC" id="2.3.2.27"/>
    </reaction>
</comment>
<dbReference type="InterPro" id="IPR036390">
    <property type="entry name" value="WH_DNA-bd_sf"/>
</dbReference>
<dbReference type="SUPFAM" id="SSF46785">
    <property type="entry name" value="Winged helix' DNA-binding domain"/>
    <property type="match status" value="1"/>
</dbReference>
<dbReference type="OrthoDB" id="26387at2759"/>
<feature type="region of interest" description="Disordered" evidence="11">
    <location>
        <begin position="518"/>
        <end position="537"/>
    </location>
</feature>
<evidence type="ECO:0000256" key="6">
    <source>
        <dbReference type="ARBA" id="ARBA00022786"/>
    </source>
</evidence>
<keyword evidence="3 10" id="KW-0808">Transferase</keyword>
<dbReference type="EC" id="2.3.2.27" evidence="10"/>
<feature type="domain" description="UBR-type" evidence="12">
    <location>
        <begin position="96"/>
        <end position="168"/>
    </location>
</feature>
<dbReference type="InterPro" id="IPR003769">
    <property type="entry name" value="ClpS_core"/>
</dbReference>
<dbReference type="Pfam" id="PF22960">
    <property type="entry name" value="WHD_UBR1"/>
    <property type="match status" value="1"/>
</dbReference>
<feature type="region of interest" description="Disordered" evidence="11">
    <location>
        <begin position="1424"/>
        <end position="1444"/>
    </location>
</feature>
<dbReference type="GO" id="GO:0071596">
    <property type="term" value="P:ubiquitin-dependent protein catabolic process via the N-end rule pathway"/>
    <property type="evidence" value="ECO:0007669"/>
    <property type="project" value="UniProtKB-UniRule"/>
</dbReference>
<dbReference type="InterPro" id="IPR003126">
    <property type="entry name" value="Znf_UBR"/>
</dbReference>
<dbReference type="Pfam" id="PF02207">
    <property type="entry name" value="zf-UBR"/>
    <property type="match status" value="1"/>
</dbReference>
<dbReference type="PANTHER" id="PTHR21497:SF24">
    <property type="entry name" value="E3 UBIQUITIN-PROTEIN LIGASE UBR1"/>
    <property type="match status" value="1"/>
</dbReference>
<dbReference type="GO" id="GO:0061630">
    <property type="term" value="F:ubiquitin protein ligase activity"/>
    <property type="evidence" value="ECO:0007669"/>
    <property type="project" value="UniProtKB-UniRule"/>
</dbReference>
<reference evidence="13 14" key="1">
    <citation type="submission" date="2015-03" db="EMBL/GenBank/DDBJ databases">
        <authorList>
            <person name="Radwan O."/>
            <person name="Al-Naeli F.A."/>
            <person name="Rendon G.A."/>
            <person name="Fields C."/>
        </authorList>
    </citation>
    <scope>NUCLEOTIDE SEQUENCE [LARGE SCALE GENOMIC DNA]</scope>
    <source>
        <strain evidence="13">CR-DP1</strain>
    </source>
</reference>
<keyword evidence="6 10" id="KW-0833">Ubl conjugation pathway</keyword>
<evidence type="ECO:0000256" key="4">
    <source>
        <dbReference type="ARBA" id="ARBA00022723"/>
    </source>
</evidence>
<evidence type="ECO:0000256" key="7">
    <source>
        <dbReference type="ARBA" id="ARBA00022833"/>
    </source>
</evidence>
<dbReference type="UniPathway" id="UPA00143"/>
<dbReference type="CDD" id="cd16482">
    <property type="entry name" value="RING-H2_UBR1-like"/>
    <property type="match status" value="1"/>
</dbReference>
<evidence type="ECO:0000256" key="1">
    <source>
        <dbReference type="ARBA" id="ARBA00000900"/>
    </source>
</evidence>
<protein>
    <recommendedName>
        <fullName evidence="10">E3 ubiquitin-protein ligase</fullName>
        <ecNumber evidence="10">2.3.2.27</ecNumber>
    </recommendedName>
</protein>
<dbReference type="SUPFAM" id="SSF54736">
    <property type="entry name" value="ClpS-like"/>
    <property type="match status" value="1"/>
</dbReference>
<evidence type="ECO:0000256" key="11">
    <source>
        <dbReference type="SAM" id="MobiDB-lite"/>
    </source>
</evidence>
<dbReference type="Proteomes" id="UP000033483">
    <property type="component" value="Unassembled WGS sequence"/>
</dbReference>
<evidence type="ECO:0000256" key="9">
    <source>
        <dbReference type="PROSITE-ProRule" id="PRU00508"/>
    </source>
</evidence>
<proteinExistence type="inferred from homology"/>
<evidence type="ECO:0000256" key="8">
    <source>
        <dbReference type="ARBA" id="ARBA00046341"/>
    </source>
</evidence>
<keyword evidence="5 10" id="KW-0863">Zinc-finger</keyword>
<feature type="compositionally biased region" description="Low complexity" evidence="11">
    <location>
        <begin position="518"/>
        <end position="536"/>
    </location>
</feature>
<dbReference type="GO" id="GO:0016567">
    <property type="term" value="P:protein ubiquitination"/>
    <property type="evidence" value="ECO:0007669"/>
    <property type="project" value="UniProtKB-UniRule"/>
</dbReference>
<comment type="function">
    <text evidence="10">Ubiquitin ligase protein which is a component of the N-end rule pathway. Recognizes and binds to proteins bearing specific N-terminal residues that are destabilizing according to the N-end rule, leading to their ubiquitination and subsequent degradation.</text>
</comment>
<organism evidence="13 14">
    <name type="scientific">Thielaviopsis punctulata</name>
    <dbReference type="NCBI Taxonomy" id="72032"/>
    <lineage>
        <taxon>Eukaryota</taxon>
        <taxon>Fungi</taxon>
        <taxon>Dikarya</taxon>
        <taxon>Ascomycota</taxon>
        <taxon>Pezizomycotina</taxon>
        <taxon>Sordariomycetes</taxon>
        <taxon>Hypocreomycetidae</taxon>
        <taxon>Microascales</taxon>
        <taxon>Ceratocystidaceae</taxon>
        <taxon>Thielaviopsis</taxon>
    </lineage>
</organism>
<dbReference type="PANTHER" id="PTHR21497">
    <property type="entry name" value="UBIQUITIN LIGASE E3 ALPHA-RELATED"/>
    <property type="match status" value="1"/>
</dbReference>
<sequence length="2251" mass="253656">MASSSSHETGGSHANLLMQQQQLCTFLRDYPMVRKYKYTNEAALFLKESLFRIMIGGKDEYMKLLFPNGKMPADMKLREAQGAIEGSEYTEAARGKRCGHILKSGEASYMCRTCSVDDTCCLCSRCYHATNHEGHQIRISISSGNSGCCDCGDEEAWKVPMVCTIHSEREGGYCNKKDPEPVHTPPDLVKSMVMTIGRVLDYVCDVISCSPEQLRLMKTIETIKKDARDSILNADKYFGEETIEDEQQYCLIVWNDEKHTLRDVQDQIARACNKRQQVAYDHAIETDSIGRSILVTSTDLPGLLRMARKLEEIRVTITIRSARDTFREQMCATIIDWLHDISGCSVGNDHKLLLHTVCEQMLKPWQQGSSATNRTVGKHGISDEAHISEEIDHQRHLSAPLLREWQARFNRGQIPVDVEVIEVPQIDDFTDDDDEEGDFIDADMADIDDIDEDDQDLIEAREIMANQAWTIQPGINENGDIVEIPVVATGRGLTRLPLPPPPVADEQTLAVPEVAPPQDAADAAAAATPDAPAVADSITVGDNTDAEAATVSPTATAGSPTAAPAAPVSAPALPQVAAVAAANEVAPSEAESADATAAMAPAAHPKVNAIPKTPGQKRKDEKSRPGKYWTEVPELFYAFGDGTNAAENIFAPVRLDHLIMFDLRMWKKMRNDIRSFYISRIASVPEYKLILGRRFAAFYTTLAQLYLIGDREPDHSIINLSLQMFTTASITKELVEKANFLTHLFAILYTFLTTRQVNYPWEVSSTAVLAFDSGSVTNRRMYHFYMDLKHLFDSEHVKMCLRKEEKYLLQFLDLVKLHQGIGPNIRAVGEHVEYETDSWITASLVTREINRMTFKFSLAFADITPDDVQDVQCLKRAIRTTAKTLILHCLGGERERFVTAEIKDETKFKGICDYEFDQQLEGVKIVDFVVHKESISFHHAMHYMLSWLIERGRFMDADELRSLLSFTFDELLQQPRTMGSIHLKRFNLPAEDFLINLFDYPLRVCAWLAQIKTNMWVRNGVSLRHQAASYRGVTSRDVCHQRDLLMLQTAMVTCDPARVLASIVDRFDQAQWVRGIFEINCEGQDSKQHLDVVEDMIHLIITILSDRCALIPAEKGVDQTLISMRRDLIHVLCLKPLSFSDICNKLPDRYQDHPKFNSVLHELSKFEFREGVSDVGSFELKPEYAREIDIFISHYTRNQREEAEVAYRKSMAALTGKKPDEIIYEPNLMPIPSGVFKDLARLVHTGMFAQIIYYCLSYSLQPDSVTSSMPASRIEVFLNSVLHLILIAVVEDNAGQDQSYDQSSFIRRSLQQSARVSVRHKGEFANTIAGLLRLISQKPEYSSCHSKIDLIMSKIRQKQPNLALEKLGASLDTASDPVETPTMTAEEERERKKKAALSRTAKVMAQFQKQQQDFLGRQAEIDWGSDISDEDDDDAMQDSTSEHKKTWKFPSDTCLQCQEKTDDRKLFGTFAMFTESRVVRATDLQNQDVVREVIKTPESLDQQMDRSHPSGISGENKIKVVKYDANGQELEMEESCISKGFPNNQSLSGPVSVSCGHLMHYSCFKTYYDAMVRRQTYQIARHHPEDPNRHEFVCPLCKALCNAFVPIIWKPREERYPHVLKAESDIAAFLEQETSNPFYNQTEDSKEATGHAGAAKSREVDLKPIHIKNAVSTFAAPLADYITHTYGCIDIDEPEALENRLTELARPEHKAIAPSENAKNIMSEMVKVYETFNVSLRSQEFCQSQPFSNARVRCFNDTMIRAVAFTISAAEIQQRGVGSSDAASMFMGPRLLIDNVPETTMTYLKILAETTTAYLSINCLQFTKNSNSIANIQFQYDARQQLKQLFICDYFDSPETIKIPPVLAIDGFVLLTDYAYCLSAAHNIEISHLVRLCYLAEVVRVVQRVISNIPSDKWYMRLHSVDEQAPDNIKAFADFCSRLMDMTLDAKDSGDSGSNDNLKNHGFEQPGLETLEGIYLFVQKYALAYLRKTAILMHAKYGVDFSAFVPSNAKANELARLTEALQVPTFDDICAALLPSSLSCGWPDTIPQVVSGWIRHHLSFPITSCNPPRDDKGWLEKQRSFVPMALAHPGVFELIGLPREFDTLIDEATRRRCPTTGQDIQDATICLLCGEIFCAQSTCCLKELQLPGNNSRTSIGGAQNHMRKCQGIIGMFINIRKCCSFYLFRQSGSYAPAPYLDCYGETDMGLRHGRQLFLNQKRYDKIRTMFLTHGVPSLIARKLEADVNNGGWETI</sequence>
<dbReference type="Gene3D" id="3.30.1390.10">
    <property type="match status" value="1"/>
</dbReference>
<comment type="caution">
    <text evidence="13">The sequence shown here is derived from an EMBL/GenBank/DDBJ whole genome shotgun (WGS) entry which is preliminary data.</text>
</comment>
<comment type="pathway">
    <text evidence="2 10">Protein modification; protein ubiquitination.</text>
</comment>
<dbReference type="GO" id="GO:0005737">
    <property type="term" value="C:cytoplasm"/>
    <property type="evidence" value="ECO:0007669"/>
    <property type="project" value="TreeGrafter"/>
</dbReference>
<dbReference type="EMBL" id="LAEV01000489">
    <property type="protein sequence ID" value="KKA30126.1"/>
    <property type="molecule type" value="Genomic_DNA"/>
</dbReference>
<dbReference type="InterPro" id="IPR044046">
    <property type="entry name" value="E3_ligase_UBR-like_C"/>
</dbReference>
<dbReference type="SMART" id="SM00396">
    <property type="entry name" value="ZnF_UBR1"/>
    <property type="match status" value="1"/>
</dbReference>
<dbReference type="CDD" id="cd19673">
    <property type="entry name" value="UBR-box_UBR3"/>
    <property type="match status" value="1"/>
</dbReference>
<feature type="compositionally biased region" description="Acidic residues" evidence="11">
    <location>
        <begin position="1427"/>
        <end position="1436"/>
    </location>
</feature>
<feature type="zinc finger region" description="UBR-type" evidence="9">
    <location>
        <begin position="96"/>
        <end position="168"/>
    </location>
</feature>
<feature type="region of interest" description="Disordered" evidence="11">
    <location>
        <begin position="590"/>
        <end position="625"/>
    </location>
</feature>
<evidence type="ECO:0000256" key="2">
    <source>
        <dbReference type="ARBA" id="ARBA00004906"/>
    </source>
</evidence>
<keyword evidence="7 10" id="KW-0862">Zinc</keyword>
<dbReference type="InterPro" id="IPR014719">
    <property type="entry name" value="Ribosomal_bL12_C/ClpS-like"/>
</dbReference>
<feature type="region of interest" description="Disordered" evidence="11">
    <location>
        <begin position="1373"/>
        <end position="1393"/>
    </location>
</feature>
<dbReference type="FunFam" id="2.10.110.30:FF:000001">
    <property type="entry name" value="E3 ubiquitin-protein ligase UBR2 isoform 1"/>
    <property type="match status" value="1"/>
</dbReference>
<feature type="compositionally biased region" description="Low complexity" evidence="11">
    <location>
        <begin position="590"/>
        <end position="603"/>
    </location>
</feature>
<name>A0A0F4ZJ59_9PEZI</name>
<keyword evidence="4 10" id="KW-0479">Metal-binding</keyword>
<evidence type="ECO:0000256" key="3">
    <source>
        <dbReference type="ARBA" id="ARBA00022679"/>
    </source>
</evidence>
<dbReference type="Gene3D" id="2.10.110.30">
    <property type="match status" value="1"/>
</dbReference>
<evidence type="ECO:0000256" key="5">
    <source>
        <dbReference type="ARBA" id="ARBA00022771"/>
    </source>
</evidence>
<dbReference type="PROSITE" id="PS51157">
    <property type="entry name" value="ZF_UBR"/>
    <property type="match status" value="1"/>
</dbReference>
<dbReference type="Pfam" id="PF02617">
    <property type="entry name" value="ClpS"/>
    <property type="match status" value="1"/>
</dbReference>
<gene>
    <name evidence="13" type="ORF">TD95_002000</name>
</gene>
<dbReference type="Pfam" id="PF18995">
    <property type="entry name" value="PRT6_C"/>
    <property type="match status" value="1"/>
</dbReference>